<feature type="region of interest" description="Disordered" evidence="1">
    <location>
        <begin position="178"/>
        <end position="198"/>
    </location>
</feature>
<dbReference type="Proteomes" id="UP000218334">
    <property type="component" value="Unassembled WGS sequence"/>
</dbReference>
<dbReference type="EMBL" id="KZ293425">
    <property type="protein sequence ID" value="PBK71007.1"/>
    <property type="molecule type" value="Genomic_DNA"/>
</dbReference>
<feature type="chain" id="PRO_5013709077" evidence="2">
    <location>
        <begin position="21"/>
        <end position="251"/>
    </location>
</feature>
<keyword evidence="4" id="KW-1185">Reference proteome</keyword>
<feature type="region of interest" description="Disordered" evidence="1">
    <location>
        <begin position="122"/>
        <end position="161"/>
    </location>
</feature>
<evidence type="ECO:0000313" key="4">
    <source>
        <dbReference type="Proteomes" id="UP000218334"/>
    </source>
</evidence>
<feature type="signal peptide" evidence="2">
    <location>
        <begin position="1"/>
        <end position="20"/>
    </location>
</feature>
<feature type="region of interest" description="Disordered" evidence="1">
    <location>
        <begin position="224"/>
        <end position="251"/>
    </location>
</feature>
<protein>
    <submittedName>
        <fullName evidence="3">Uncharacterized protein</fullName>
    </submittedName>
</protein>
<evidence type="ECO:0000313" key="3">
    <source>
        <dbReference type="EMBL" id="PBK71007.1"/>
    </source>
</evidence>
<evidence type="ECO:0000256" key="2">
    <source>
        <dbReference type="SAM" id="SignalP"/>
    </source>
</evidence>
<accession>A0A2H3C2F0</accession>
<dbReference type="AlphaFoldDB" id="A0A2H3C2F0"/>
<reference evidence="4" key="1">
    <citation type="journal article" date="2017" name="Nat. Ecol. Evol.">
        <title>Genome expansion and lineage-specific genetic innovations in the forest pathogenic fungi Armillaria.</title>
        <authorList>
            <person name="Sipos G."/>
            <person name="Prasanna A.N."/>
            <person name="Walter M.C."/>
            <person name="O'Connor E."/>
            <person name="Balint B."/>
            <person name="Krizsan K."/>
            <person name="Kiss B."/>
            <person name="Hess J."/>
            <person name="Varga T."/>
            <person name="Slot J."/>
            <person name="Riley R."/>
            <person name="Boka B."/>
            <person name="Rigling D."/>
            <person name="Barry K."/>
            <person name="Lee J."/>
            <person name="Mihaltcheva S."/>
            <person name="LaButti K."/>
            <person name="Lipzen A."/>
            <person name="Waldron R."/>
            <person name="Moloney N.M."/>
            <person name="Sperisen C."/>
            <person name="Kredics L."/>
            <person name="Vagvoelgyi C."/>
            <person name="Patrignani A."/>
            <person name="Fitzpatrick D."/>
            <person name="Nagy I."/>
            <person name="Doyle S."/>
            <person name="Anderson J.B."/>
            <person name="Grigoriev I.V."/>
            <person name="Gueldener U."/>
            <person name="Muensterkoetter M."/>
            <person name="Nagy L.G."/>
        </authorList>
    </citation>
    <scope>NUCLEOTIDE SEQUENCE [LARGE SCALE GENOMIC DNA]</scope>
    <source>
        <strain evidence="4">28-4</strain>
    </source>
</reference>
<sequence length="251" mass="28074">MWNSWMWLLFIAYNWRPTGRDILTLNPALATMQRHSQLTMASSIHRLSRPSRPPACTLPPIPESQSVFSVHYQAVASEPFDVVQIEYVDDDESSLGSLESCCCSECERVIDVDDELLFSVVSPRAPTPDESDDPSESADSHISTRPIIPRTSETEQPRKKKTPLSFLRSFRALSPEFSSRDLKAGSKGQSTHADSEGTVNKRKGIFRILKSRLHLNSRETASLNNVADDDSKSKSGNRSPRAGVFPRLHSF</sequence>
<name>A0A2H3C2F0_9AGAR</name>
<gene>
    <name evidence="3" type="ORF">ARMSODRAFT_1003451</name>
</gene>
<organism evidence="3 4">
    <name type="scientific">Armillaria solidipes</name>
    <dbReference type="NCBI Taxonomy" id="1076256"/>
    <lineage>
        <taxon>Eukaryota</taxon>
        <taxon>Fungi</taxon>
        <taxon>Dikarya</taxon>
        <taxon>Basidiomycota</taxon>
        <taxon>Agaricomycotina</taxon>
        <taxon>Agaricomycetes</taxon>
        <taxon>Agaricomycetidae</taxon>
        <taxon>Agaricales</taxon>
        <taxon>Marasmiineae</taxon>
        <taxon>Physalacriaceae</taxon>
        <taxon>Armillaria</taxon>
    </lineage>
</organism>
<proteinExistence type="predicted"/>
<evidence type="ECO:0000256" key="1">
    <source>
        <dbReference type="SAM" id="MobiDB-lite"/>
    </source>
</evidence>
<keyword evidence="2" id="KW-0732">Signal</keyword>